<dbReference type="SUPFAM" id="SSF53850">
    <property type="entry name" value="Periplasmic binding protein-like II"/>
    <property type="match status" value="1"/>
</dbReference>
<comment type="caution">
    <text evidence="6">The sequence shown here is derived from an EMBL/GenBank/DDBJ whole genome shotgun (WGS) entry which is preliminary data.</text>
</comment>
<dbReference type="PROSITE" id="PS50931">
    <property type="entry name" value="HTH_LYSR"/>
    <property type="match status" value="1"/>
</dbReference>
<dbReference type="FunFam" id="1.10.10.10:FF:000001">
    <property type="entry name" value="LysR family transcriptional regulator"/>
    <property type="match status" value="1"/>
</dbReference>
<evidence type="ECO:0000313" key="7">
    <source>
        <dbReference type="Proteomes" id="UP000824112"/>
    </source>
</evidence>
<keyword evidence="2" id="KW-0805">Transcription regulation</keyword>
<gene>
    <name evidence="6" type="ORF">IAB03_02950</name>
</gene>
<dbReference type="SUPFAM" id="SSF46785">
    <property type="entry name" value="Winged helix' DNA-binding domain"/>
    <property type="match status" value="1"/>
</dbReference>
<dbReference type="InterPro" id="IPR000847">
    <property type="entry name" value="LysR_HTH_N"/>
</dbReference>
<dbReference type="AlphaFoldDB" id="A0A9D1M6D5"/>
<dbReference type="PRINTS" id="PR00039">
    <property type="entry name" value="HTHLYSR"/>
</dbReference>
<evidence type="ECO:0000313" key="6">
    <source>
        <dbReference type="EMBL" id="HIU54748.1"/>
    </source>
</evidence>
<organism evidence="6 7">
    <name type="scientific">Candidatus Gallibacteroides avistercoris</name>
    <dbReference type="NCBI Taxonomy" id="2840833"/>
    <lineage>
        <taxon>Bacteria</taxon>
        <taxon>Pseudomonadati</taxon>
        <taxon>Bacteroidota</taxon>
        <taxon>Bacteroidia</taxon>
        <taxon>Bacteroidales</taxon>
        <taxon>Bacteroidaceae</taxon>
        <taxon>Bacteroidaceae incertae sedis</taxon>
        <taxon>Candidatus Gallibacteroides</taxon>
    </lineage>
</organism>
<protein>
    <submittedName>
        <fullName evidence="6">LysR family transcriptional regulator</fullName>
    </submittedName>
</protein>
<dbReference type="InterPro" id="IPR036388">
    <property type="entry name" value="WH-like_DNA-bd_sf"/>
</dbReference>
<dbReference type="GO" id="GO:0005829">
    <property type="term" value="C:cytosol"/>
    <property type="evidence" value="ECO:0007669"/>
    <property type="project" value="TreeGrafter"/>
</dbReference>
<dbReference type="InterPro" id="IPR050950">
    <property type="entry name" value="HTH-type_LysR_regulators"/>
</dbReference>
<sequence>MTIAQLEYLIAVANYGSFSTAAEKCFVTQPSLSIQIKNLEDELGVILLDRSRKPVVPTETGNLIIEQAQEAIYSFSKIKDCIDSIKGTIAGELRVAIIPTIAPYWVHRLAPAIIKKYPQVRLYINEMITPNIIESLHKGQIDVGILAEGFVPSDIQEEKIASDAFFAFISPQHPLSDKKEIELSDLKNHKIILLTEGHCFRDQVMSLCSYSKRENQSLTIECGSIETLIRITLSTKAMTVIPQMALPYIGEKLRPCIRPIKEKEAHRVITLARGKHTVKNSLIHALKMELLEIASSLP</sequence>
<keyword evidence="4" id="KW-0804">Transcription</keyword>
<dbReference type="Pfam" id="PF03466">
    <property type="entry name" value="LysR_substrate"/>
    <property type="match status" value="1"/>
</dbReference>
<keyword evidence="3" id="KW-0238">DNA-binding</keyword>
<accession>A0A9D1M6D5</accession>
<evidence type="ECO:0000259" key="5">
    <source>
        <dbReference type="PROSITE" id="PS50931"/>
    </source>
</evidence>
<proteinExistence type="inferred from homology"/>
<dbReference type="InterPro" id="IPR036390">
    <property type="entry name" value="WH_DNA-bd_sf"/>
</dbReference>
<dbReference type="PANTHER" id="PTHR30419:SF29">
    <property type="entry name" value="LYSR-FAMILY TRANSCRIPTIONAL REGULATOR"/>
    <property type="match status" value="1"/>
</dbReference>
<evidence type="ECO:0000256" key="4">
    <source>
        <dbReference type="ARBA" id="ARBA00023163"/>
    </source>
</evidence>
<dbReference type="CDD" id="cd08411">
    <property type="entry name" value="PBP2_OxyR"/>
    <property type="match status" value="1"/>
</dbReference>
<feature type="domain" description="HTH lysR-type" evidence="5">
    <location>
        <begin position="1"/>
        <end position="58"/>
    </location>
</feature>
<dbReference type="PANTHER" id="PTHR30419">
    <property type="entry name" value="HTH-TYPE TRANSCRIPTIONAL REGULATOR YBHD"/>
    <property type="match status" value="1"/>
</dbReference>
<dbReference type="EMBL" id="DVNA01000065">
    <property type="protein sequence ID" value="HIU54748.1"/>
    <property type="molecule type" value="Genomic_DNA"/>
</dbReference>
<reference evidence="6" key="1">
    <citation type="submission" date="2020-10" db="EMBL/GenBank/DDBJ databases">
        <authorList>
            <person name="Gilroy R."/>
        </authorList>
    </citation>
    <scope>NUCLEOTIDE SEQUENCE</scope>
    <source>
        <strain evidence="6">CHK158-818</strain>
    </source>
</reference>
<dbReference type="Proteomes" id="UP000824112">
    <property type="component" value="Unassembled WGS sequence"/>
</dbReference>
<comment type="similarity">
    <text evidence="1">Belongs to the LysR transcriptional regulatory family.</text>
</comment>
<dbReference type="InterPro" id="IPR005119">
    <property type="entry name" value="LysR_subst-bd"/>
</dbReference>
<evidence type="ECO:0000256" key="1">
    <source>
        <dbReference type="ARBA" id="ARBA00009437"/>
    </source>
</evidence>
<reference evidence="6" key="2">
    <citation type="journal article" date="2021" name="PeerJ">
        <title>Extensive microbial diversity within the chicken gut microbiome revealed by metagenomics and culture.</title>
        <authorList>
            <person name="Gilroy R."/>
            <person name="Ravi A."/>
            <person name="Getino M."/>
            <person name="Pursley I."/>
            <person name="Horton D.L."/>
            <person name="Alikhan N.F."/>
            <person name="Baker D."/>
            <person name="Gharbi K."/>
            <person name="Hall N."/>
            <person name="Watson M."/>
            <person name="Adriaenssens E.M."/>
            <person name="Foster-Nyarko E."/>
            <person name="Jarju S."/>
            <person name="Secka A."/>
            <person name="Antonio M."/>
            <person name="Oren A."/>
            <person name="Chaudhuri R.R."/>
            <person name="La Ragione R."/>
            <person name="Hildebrand F."/>
            <person name="Pallen M.J."/>
        </authorList>
    </citation>
    <scope>NUCLEOTIDE SEQUENCE</scope>
    <source>
        <strain evidence="6">CHK158-818</strain>
    </source>
</reference>
<dbReference type="GO" id="GO:0003700">
    <property type="term" value="F:DNA-binding transcription factor activity"/>
    <property type="evidence" value="ECO:0007669"/>
    <property type="project" value="InterPro"/>
</dbReference>
<name>A0A9D1M6D5_9BACT</name>
<evidence type="ECO:0000256" key="3">
    <source>
        <dbReference type="ARBA" id="ARBA00023125"/>
    </source>
</evidence>
<dbReference type="Pfam" id="PF00126">
    <property type="entry name" value="HTH_1"/>
    <property type="match status" value="1"/>
</dbReference>
<dbReference type="Gene3D" id="1.10.10.10">
    <property type="entry name" value="Winged helix-like DNA-binding domain superfamily/Winged helix DNA-binding domain"/>
    <property type="match status" value="1"/>
</dbReference>
<dbReference type="Gene3D" id="3.40.190.10">
    <property type="entry name" value="Periplasmic binding protein-like II"/>
    <property type="match status" value="2"/>
</dbReference>
<dbReference type="GO" id="GO:0003677">
    <property type="term" value="F:DNA binding"/>
    <property type="evidence" value="ECO:0007669"/>
    <property type="project" value="UniProtKB-KW"/>
</dbReference>
<evidence type="ECO:0000256" key="2">
    <source>
        <dbReference type="ARBA" id="ARBA00023015"/>
    </source>
</evidence>